<organism evidence="1 2">
    <name type="scientific">Solanum commersonii</name>
    <name type="common">Commerson's wild potato</name>
    <name type="synonym">Commerson's nightshade</name>
    <dbReference type="NCBI Taxonomy" id="4109"/>
    <lineage>
        <taxon>Eukaryota</taxon>
        <taxon>Viridiplantae</taxon>
        <taxon>Streptophyta</taxon>
        <taxon>Embryophyta</taxon>
        <taxon>Tracheophyta</taxon>
        <taxon>Spermatophyta</taxon>
        <taxon>Magnoliopsida</taxon>
        <taxon>eudicotyledons</taxon>
        <taxon>Gunneridae</taxon>
        <taxon>Pentapetalae</taxon>
        <taxon>asterids</taxon>
        <taxon>lamiids</taxon>
        <taxon>Solanales</taxon>
        <taxon>Solanaceae</taxon>
        <taxon>Solanoideae</taxon>
        <taxon>Solaneae</taxon>
        <taxon>Solanum</taxon>
    </lineage>
</organism>
<name>A0A9J5WJS1_SOLCO</name>
<dbReference type="OrthoDB" id="551431at2759"/>
<evidence type="ECO:0000313" key="2">
    <source>
        <dbReference type="Proteomes" id="UP000824120"/>
    </source>
</evidence>
<dbReference type="AlphaFoldDB" id="A0A9J5WJS1"/>
<dbReference type="PANTHER" id="PTHR28626">
    <property type="entry name" value="SRR1-LIKE PROTEIN"/>
    <property type="match status" value="1"/>
</dbReference>
<dbReference type="InterPro" id="IPR040044">
    <property type="entry name" value="SRR1L"/>
</dbReference>
<dbReference type="EMBL" id="JACXVP010000011">
    <property type="protein sequence ID" value="KAG5575264.1"/>
    <property type="molecule type" value="Genomic_DNA"/>
</dbReference>
<dbReference type="GO" id="GO:0005634">
    <property type="term" value="C:nucleus"/>
    <property type="evidence" value="ECO:0007669"/>
    <property type="project" value="TreeGrafter"/>
</dbReference>
<sequence>MNCDENMESNVYFHIQDEAERLLKEIKLMMKNVENSELYAGMRFDLEHNETFHQHLFRLLGSHSHVQVVIYALGSMEYGFNSQFQLAVVLLLKTRFFQLNWQYTSI</sequence>
<evidence type="ECO:0000313" key="1">
    <source>
        <dbReference type="EMBL" id="KAG5575264.1"/>
    </source>
</evidence>
<accession>A0A9J5WJS1</accession>
<protein>
    <submittedName>
        <fullName evidence="1">Uncharacterized protein</fullName>
    </submittedName>
</protein>
<keyword evidence="2" id="KW-1185">Reference proteome</keyword>
<dbReference type="GO" id="GO:0005737">
    <property type="term" value="C:cytoplasm"/>
    <property type="evidence" value="ECO:0007669"/>
    <property type="project" value="TreeGrafter"/>
</dbReference>
<gene>
    <name evidence="1" type="ORF">H5410_055398</name>
</gene>
<dbReference type="PANTHER" id="PTHR28626:SF4">
    <property type="entry name" value="PROTEIN SENSITIVITY TO RED LIGHT REDUCED 1-LIKE"/>
    <property type="match status" value="1"/>
</dbReference>
<reference evidence="1 2" key="1">
    <citation type="submission" date="2020-09" db="EMBL/GenBank/DDBJ databases">
        <title>De no assembly of potato wild relative species, Solanum commersonii.</title>
        <authorList>
            <person name="Cho K."/>
        </authorList>
    </citation>
    <scope>NUCLEOTIDE SEQUENCE [LARGE SCALE GENOMIC DNA]</scope>
    <source>
        <strain evidence="1">LZ3.2</strain>
        <tissue evidence="1">Leaf</tissue>
    </source>
</reference>
<proteinExistence type="predicted"/>
<dbReference type="Proteomes" id="UP000824120">
    <property type="component" value="Chromosome 11"/>
</dbReference>
<comment type="caution">
    <text evidence="1">The sequence shown here is derived from an EMBL/GenBank/DDBJ whole genome shotgun (WGS) entry which is preliminary data.</text>
</comment>